<dbReference type="Gene3D" id="3.30.9.10">
    <property type="entry name" value="D-Amino Acid Oxidase, subunit A, domain 2"/>
    <property type="match status" value="1"/>
</dbReference>
<dbReference type="GO" id="GO:0018659">
    <property type="term" value="F:4-hydroxybenzoate 3-monooxygenase activity"/>
    <property type="evidence" value="ECO:0007669"/>
    <property type="project" value="UniProtKB-EC"/>
</dbReference>
<dbReference type="SUPFAM" id="SSF54373">
    <property type="entry name" value="FAD-linked reductases, C-terminal domain"/>
    <property type="match status" value="1"/>
</dbReference>
<proteinExistence type="predicted"/>
<protein>
    <submittedName>
        <fullName evidence="1">p-hydroxybenzoate hydroxylase</fullName>
        <ecNumber evidence="1">1.14.13.2</ecNumber>
    </submittedName>
</protein>
<gene>
    <name evidence="1" type="ORF">AVDCRST_MAG40-1233</name>
</gene>
<dbReference type="EMBL" id="CADCTX010000377">
    <property type="protein sequence ID" value="CAA9315945.1"/>
    <property type="molecule type" value="Genomic_DNA"/>
</dbReference>
<sequence>MEPGADSPADAHAPAALRQDRIESLVHERGFALVSTRSPEIQRLYFQCDPN</sequence>
<dbReference type="EC" id="1.14.13.2" evidence="1"/>
<feature type="non-terminal residue" evidence="1">
    <location>
        <position position="51"/>
    </location>
</feature>
<evidence type="ECO:0000313" key="1">
    <source>
        <dbReference type="EMBL" id="CAA9315945.1"/>
    </source>
</evidence>
<keyword evidence="1" id="KW-0560">Oxidoreductase</keyword>
<accession>A0A6J4KW84</accession>
<dbReference type="AlphaFoldDB" id="A0A6J4KW84"/>
<reference evidence="1" key="1">
    <citation type="submission" date="2020-02" db="EMBL/GenBank/DDBJ databases">
        <authorList>
            <person name="Meier V. D."/>
        </authorList>
    </citation>
    <scope>NUCLEOTIDE SEQUENCE</scope>
    <source>
        <strain evidence="1">AVDCRST_MAG40</strain>
    </source>
</reference>
<organism evidence="1">
    <name type="scientific">uncultured Gemmatimonadaceae bacterium</name>
    <dbReference type="NCBI Taxonomy" id="246130"/>
    <lineage>
        <taxon>Bacteria</taxon>
        <taxon>Pseudomonadati</taxon>
        <taxon>Gemmatimonadota</taxon>
        <taxon>Gemmatimonadia</taxon>
        <taxon>Gemmatimonadales</taxon>
        <taxon>Gemmatimonadaceae</taxon>
        <taxon>environmental samples</taxon>
    </lineage>
</organism>
<name>A0A6J4KW84_9BACT</name>